<evidence type="ECO:0000256" key="10">
    <source>
        <dbReference type="ARBA" id="ARBA00022737"/>
    </source>
</evidence>
<dbReference type="PROSITE" id="PS50113">
    <property type="entry name" value="PAC"/>
    <property type="match status" value="3"/>
</dbReference>
<evidence type="ECO:0000256" key="13">
    <source>
        <dbReference type="ARBA" id="ARBA00022840"/>
    </source>
</evidence>
<evidence type="ECO:0000256" key="6">
    <source>
        <dbReference type="ARBA" id="ARBA00022606"/>
    </source>
</evidence>
<dbReference type="Pfam" id="PF01590">
    <property type="entry name" value="GAF"/>
    <property type="match status" value="1"/>
</dbReference>
<dbReference type="Pfam" id="PF13185">
    <property type="entry name" value="GAF_2"/>
    <property type="match status" value="1"/>
</dbReference>
<keyword evidence="5" id="KW-0597">Phosphoprotein</keyword>
<feature type="domain" description="PAC" evidence="18">
    <location>
        <begin position="541"/>
        <end position="593"/>
    </location>
</feature>
<dbReference type="PROSITE" id="PS50112">
    <property type="entry name" value="PAS"/>
    <property type="match status" value="2"/>
</dbReference>
<dbReference type="InterPro" id="IPR035965">
    <property type="entry name" value="PAS-like_dom_sf"/>
</dbReference>
<keyword evidence="14" id="KW-0157">Chromophore</keyword>
<comment type="catalytic activity">
    <reaction evidence="1">
        <text>ATP + protein L-histidine = ADP + protein N-phospho-L-histidine.</text>
        <dbReference type="EC" id="2.7.13.3"/>
    </reaction>
</comment>
<dbReference type="Gene3D" id="3.30.450.40">
    <property type="match status" value="2"/>
</dbReference>
<evidence type="ECO:0000256" key="4">
    <source>
        <dbReference type="ARBA" id="ARBA00022543"/>
    </source>
</evidence>
<dbReference type="Pfam" id="PF00989">
    <property type="entry name" value="PAS"/>
    <property type="match status" value="1"/>
</dbReference>
<evidence type="ECO:0000256" key="9">
    <source>
        <dbReference type="ARBA" id="ARBA00022679"/>
    </source>
</evidence>
<evidence type="ECO:0000256" key="5">
    <source>
        <dbReference type="ARBA" id="ARBA00022553"/>
    </source>
</evidence>
<reference evidence="20" key="1">
    <citation type="submission" date="2016-10" db="EMBL/GenBank/DDBJ databases">
        <authorList>
            <person name="Varghese N."/>
            <person name="Submissions S."/>
        </authorList>
    </citation>
    <scope>NUCLEOTIDE SEQUENCE [LARGE SCALE GENOMIC DNA]</scope>
    <source>
        <strain evidence="20">BL47</strain>
    </source>
</reference>
<keyword evidence="11" id="KW-0547">Nucleotide-binding</keyword>
<evidence type="ECO:0000256" key="2">
    <source>
        <dbReference type="ARBA" id="ARBA00012438"/>
    </source>
</evidence>
<keyword evidence="20" id="KW-1185">Reference proteome</keyword>
<evidence type="ECO:0000259" key="17">
    <source>
        <dbReference type="PROSITE" id="PS50112"/>
    </source>
</evidence>
<keyword evidence="15" id="KW-0843">Virulence</keyword>
<dbReference type="GO" id="GO:0009881">
    <property type="term" value="F:photoreceptor activity"/>
    <property type="evidence" value="ECO:0007669"/>
    <property type="project" value="UniProtKB-KW"/>
</dbReference>
<dbReference type="InterPro" id="IPR001610">
    <property type="entry name" value="PAC"/>
</dbReference>
<sequence>MTDAQDPERLAALAAYGILDTPPERGFDRIVHLARRLCRAPVALVSLVAGDRQWFKARSGFEPCETGLDASVCRHALAEPGLLVIPDLTRDRRTMDNPLVTGEPHLRFYAGFPLAAPDGRVIGTLCVLDHEPRPGGLTLGEGEDLEALAEQVMAQLDLRRAVAERDRLARLRATVARTVAAVGVAGGDLAAGLDAVLAGSMLAVPAADGGAIETREGDELVYRAGSGTLARHVGLRLPLDGSLSGAALLSGEPILCADAAADPRVNQAALPTLGMRAALYVPIRRGRETVGVLKLQSSRADAFAAHDLEMAVLLAETVAPGLAAAGEAAARREAGRSEGHYRAVFESAVDHAIVVMDLDGCINDWNAGATRILGWEPDEVRGTQADLFYTPEDREAGVPARELREAAAIGKATDERWHLRRNGERFFASGEMTALRGEGGAHIGFLKILRDRTDQRETASRLRANQERYRLAAKATNDAIWDWDLATNHVLWNEALATAYGHGEGTVDPTGDWWVAHIHPNDRPRVEASIHAVIDGDETAWTDEYRFLRANGTYADVLDRGYVIRDANGRATRMIGAMLDLTERKRAEDARRESERRLSLQEELLRAVVEQAPVGISIAHADGTASLNRRALEMLGHGLGEGGDARYGGYGAVHSDGRPYEIRDYPTMRALRTGEVVRNERMLYRQGRTNDVQRWDVSSSPVTGPDGATAAAVTVLVDVEEMHRATDAVRLSEARLATVMDTVPVGILLAEAPSGRIIMGNRRLIEVLGHDTLYSPGHGAYGEYVAFHADGRRVEADEYPLARICAGECNQAFLEVQYAPPEGTRRWIAISGEAIKNPDGATVGAVVAMSDVDARKQAEADQDILNRELSHRLKNTLALVQSIASQTLRNAPNVEAAREALASRLIALGKAHDILLAGHTESAGVAAVVQGALDLHADGADRFRVSGPSLLVDPAAALSLALMLHELATNAAKYGALSNATGYVEVKWHVEPSDDGDWFKLVWRECGGPPVVAPTRRGFGSRLIERGLSGAVGGDVGLDFDPKGLMCTLAAPLARFRA</sequence>
<dbReference type="Proteomes" id="UP000198704">
    <property type="component" value="Unassembled WGS sequence"/>
</dbReference>
<dbReference type="GO" id="GO:0006355">
    <property type="term" value="P:regulation of DNA-templated transcription"/>
    <property type="evidence" value="ECO:0007669"/>
    <property type="project" value="InterPro"/>
</dbReference>
<keyword evidence="8" id="KW-0288">FMN</keyword>
<keyword evidence="12" id="KW-0418">Kinase</keyword>
<evidence type="ECO:0000256" key="7">
    <source>
        <dbReference type="ARBA" id="ARBA00022630"/>
    </source>
</evidence>
<dbReference type="EC" id="2.7.13.3" evidence="2"/>
<dbReference type="SMART" id="SM00911">
    <property type="entry name" value="HWE_HK"/>
    <property type="match status" value="1"/>
</dbReference>
<feature type="domain" description="PAC" evidence="18">
    <location>
        <begin position="412"/>
        <end position="464"/>
    </location>
</feature>
<dbReference type="InterPro" id="IPR013767">
    <property type="entry name" value="PAS_fold"/>
</dbReference>
<dbReference type="SUPFAM" id="SSF55781">
    <property type="entry name" value="GAF domain-like"/>
    <property type="match status" value="2"/>
</dbReference>
<dbReference type="Gene3D" id="3.30.565.10">
    <property type="entry name" value="Histidine kinase-like ATPase, C-terminal domain"/>
    <property type="match status" value="1"/>
</dbReference>
<evidence type="ECO:0000256" key="3">
    <source>
        <dbReference type="ARBA" id="ARBA00021740"/>
    </source>
</evidence>
<feature type="domain" description="PAS" evidence="17">
    <location>
        <begin position="337"/>
        <end position="395"/>
    </location>
</feature>
<dbReference type="SUPFAM" id="SSF55785">
    <property type="entry name" value="PYP-like sensor domain (PAS domain)"/>
    <property type="match status" value="4"/>
</dbReference>
<evidence type="ECO:0000256" key="1">
    <source>
        <dbReference type="ARBA" id="ARBA00000085"/>
    </source>
</evidence>
<dbReference type="SMART" id="SM00065">
    <property type="entry name" value="GAF"/>
    <property type="match status" value="2"/>
</dbReference>
<keyword evidence="6" id="KW-0716">Sensory transduction</keyword>
<dbReference type="Gene3D" id="2.10.70.100">
    <property type="match status" value="1"/>
</dbReference>
<name>A0A1G9U739_9HYPH</name>
<dbReference type="SMART" id="SM00086">
    <property type="entry name" value="PAC"/>
    <property type="match status" value="3"/>
</dbReference>
<protein>
    <recommendedName>
        <fullName evidence="3">Blue-light-activated histidine kinase</fullName>
        <ecNumber evidence="2">2.7.13.3</ecNumber>
    </recommendedName>
</protein>
<keyword evidence="16" id="KW-0675">Receptor</keyword>
<dbReference type="AlphaFoldDB" id="A0A1G9U739"/>
<accession>A0A1G9U739</accession>
<dbReference type="PANTHER" id="PTHR41523:SF7">
    <property type="entry name" value="HISTIDINE KINASE"/>
    <property type="match status" value="1"/>
</dbReference>
<feature type="domain" description="PAC" evidence="18">
    <location>
        <begin position="812"/>
        <end position="864"/>
    </location>
</feature>
<evidence type="ECO:0000256" key="14">
    <source>
        <dbReference type="ARBA" id="ARBA00022991"/>
    </source>
</evidence>
<keyword evidence="10" id="KW-0677">Repeat</keyword>
<evidence type="ECO:0000256" key="15">
    <source>
        <dbReference type="ARBA" id="ARBA00023026"/>
    </source>
</evidence>
<dbReference type="GO" id="GO:0004673">
    <property type="term" value="F:protein histidine kinase activity"/>
    <property type="evidence" value="ECO:0007669"/>
    <property type="project" value="UniProtKB-EC"/>
</dbReference>
<dbReference type="InterPro" id="IPR000700">
    <property type="entry name" value="PAS-assoc_C"/>
</dbReference>
<evidence type="ECO:0000256" key="8">
    <source>
        <dbReference type="ARBA" id="ARBA00022643"/>
    </source>
</evidence>
<gene>
    <name evidence="19" type="ORF">SAMN05216360_102434</name>
</gene>
<evidence type="ECO:0000256" key="12">
    <source>
        <dbReference type="ARBA" id="ARBA00022777"/>
    </source>
</evidence>
<dbReference type="STRING" id="582672.SAMN05216360_102434"/>
<dbReference type="InterPro" id="IPR011102">
    <property type="entry name" value="Sig_transdc_His_kinase_HWE"/>
</dbReference>
<keyword evidence="4" id="KW-0600">Photoreceptor protein</keyword>
<dbReference type="InterPro" id="IPR036890">
    <property type="entry name" value="HATPase_C_sf"/>
</dbReference>
<dbReference type="CDD" id="cd00130">
    <property type="entry name" value="PAS"/>
    <property type="match status" value="2"/>
</dbReference>
<evidence type="ECO:0000256" key="11">
    <source>
        <dbReference type="ARBA" id="ARBA00022741"/>
    </source>
</evidence>
<dbReference type="Pfam" id="PF13188">
    <property type="entry name" value="PAS_8"/>
    <property type="match status" value="2"/>
</dbReference>
<keyword evidence="13" id="KW-0067">ATP-binding</keyword>
<dbReference type="OrthoDB" id="341208at2"/>
<dbReference type="RefSeq" id="WP_091713742.1">
    <property type="nucleotide sequence ID" value="NZ_FNHS01000002.1"/>
</dbReference>
<dbReference type="InterPro" id="IPR029016">
    <property type="entry name" value="GAF-like_dom_sf"/>
</dbReference>
<proteinExistence type="predicted"/>
<dbReference type="InterPro" id="IPR013655">
    <property type="entry name" value="PAS_fold_3"/>
</dbReference>
<organism evidence="19 20">
    <name type="scientific">Methylobacterium phyllostachyos</name>
    <dbReference type="NCBI Taxonomy" id="582672"/>
    <lineage>
        <taxon>Bacteria</taxon>
        <taxon>Pseudomonadati</taxon>
        <taxon>Pseudomonadota</taxon>
        <taxon>Alphaproteobacteria</taxon>
        <taxon>Hyphomicrobiales</taxon>
        <taxon>Methylobacteriaceae</taxon>
        <taxon>Methylobacterium</taxon>
    </lineage>
</organism>
<dbReference type="Gene3D" id="3.30.450.20">
    <property type="entry name" value="PAS domain"/>
    <property type="match status" value="4"/>
</dbReference>
<dbReference type="PANTHER" id="PTHR41523">
    <property type="entry name" value="TWO-COMPONENT SYSTEM SENSOR PROTEIN"/>
    <property type="match status" value="1"/>
</dbReference>
<keyword evidence="7" id="KW-0285">Flavoprotein</keyword>
<dbReference type="GO" id="GO:0005524">
    <property type="term" value="F:ATP binding"/>
    <property type="evidence" value="ECO:0007669"/>
    <property type="project" value="UniProtKB-KW"/>
</dbReference>
<dbReference type="InterPro" id="IPR003018">
    <property type="entry name" value="GAF"/>
</dbReference>
<dbReference type="EMBL" id="FNHS01000002">
    <property type="protein sequence ID" value="SDM55770.1"/>
    <property type="molecule type" value="Genomic_DNA"/>
</dbReference>
<dbReference type="SMART" id="SM00091">
    <property type="entry name" value="PAS"/>
    <property type="match status" value="3"/>
</dbReference>
<feature type="domain" description="PAS" evidence="17">
    <location>
        <begin position="465"/>
        <end position="537"/>
    </location>
</feature>
<evidence type="ECO:0000259" key="18">
    <source>
        <dbReference type="PROSITE" id="PS50113"/>
    </source>
</evidence>
<dbReference type="Pfam" id="PF08447">
    <property type="entry name" value="PAS_3"/>
    <property type="match status" value="1"/>
</dbReference>
<dbReference type="InterPro" id="IPR000014">
    <property type="entry name" value="PAS"/>
</dbReference>
<dbReference type="Pfam" id="PF07536">
    <property type="entry name" value="HWE_HK"/>
    <property type="match status" value="1"/>
</dbReference>
<evidence type="ECO:0000313" key="20">
    <source>
        <dbReference type="Proteomes" id="UP000198704"/>
    </source>
</evidence>
<evidence type="ECO:0000256" key="16">
    <source>
        <dbReference type="ARBA" id="ARBA00023170"/>
    </source>
</evidence>
<dbReference type="NCBIfam" id="TIGR00229">
    <property type="entry name" value="sensory_box"/>
    <property type="match status" value="3"/>
</dbReference>
<evidence type="ECO:0000313" key="19">
    <source>
        <dbReference type="EMBL" id="SDM55770.1"/>
    </source>
</evidence>
<keyword evidence="9" id="KW-0808">Transferase</keyword>